<protein>
    <submittedName>
        <fullName evidence="1">Uncharacterized protein</fullName>
    </submittedName>
</protein>
<dbReference type="AlphaFoldDB" id="A0A6J4L8K1"/>
<dbReference type="EMBL" id="CADCTZ010000266">
    <property type="protein sequence ID" value="CAA9326714.1"/>
    <property type="molecule type" value="Genomic_DNA"/>
</dbReference>
<proteinExistence type="predicted"/>
<name>A0A6J4L8K1_9CYAN</name>
<reference evidence="1" key="1">
    <citation type="submission" date="2020-02" db="EMBL/GenBank/DDBJ databases">
        <authorList>
            <person name="Meier V. D."/>
        </authorList>
    </citation>
    <scope>NUCLEOTIDE SEQUENCE</scope>
    <source>
        <strain evidence="1">AVDCRST_MAG84</strain>
    </source>
</reference>
<accession>A0A6J4L8K1</accession>
<sequence length="43" mass="5034">MNCRHSLSYLEMHLLFIYQSKIYAISLIKLGDQASLYEKILAD</sequence>
<evidence type="ECO:0000313" key="1">
    <source>
        <dbReference type="EMBL" id="CAA9326714.1"/>
    </source>
</evidence>
<organism evidence="1">
    <name type="scientific">uncultured Microcoleus sp</name>
    <dbReference type="NCBI Taxonomy" id="259945"/>
    <lineage>
        <taxon>Bacteria</taxon>
        <taxon>Bacillati</taxon>
        <taxon>Cyanobacteriota</taxon>
        <taxon>Cyanophyceae</taxon>
        <taxon>Oscillatoriophycideae</taxon>
        <taxon>Oscillatoriales</taxon>
        <taxon>Microcoleaceae</taxon>
        <taxon>Microcoleus</taxon>
        <taxon>environmental samples</taxon>
    </lineage>
</organism>
<gene>
    <name evidence="1" type="ORF">AVDCRST_MAG84-1642</name>
</gene>